<feature type="region of interest" description="Disordered" evidence="1">
    <location>
        <begin position="198"/>
        <end position="233"/>
    </location>
</feature>
<reference evidence="2 3" key="1">
    <citation type="submission" date="2019-06" db="EMBL/GenBank/DDBJ databases">
        <title>Sequencing the genomes of 1000 actinobacteria strains.</title>
        <authorList>
            <person name="Klenk H.-P."/>
        </authorList>
    </citation>
    <scope>NUCLEOTIDE SEQUENCE [LARGE SCALE GENOMIC DNA]</scope>
    <source>
        <strain evidence="2 3">DSM 20427</strain>
    </source>
</reference>
<sequence length="233" mass="25249">MSAITVVTHPSSLTLNDTERVAVTRELRRYSNYRRGEGDGLLDAHLLPETDDEDGLPGLTDDVQEAAASHFALADQCEALADELDARQVVPVSASHLELISVSLREAHPDEMPPELSHASEFADLVTASRDGGPQSSEPEQMLFLVREGNPLPPSPPILAPARAPRTEHEALEGRVTQLTEHVGSLEARLEAQQKEIDALRSQTSRGIRSQRADPLGSAPRRRAAPERGGLSL</sequence>
<gene>
    <name evidence="2" type="ORF">FHX68_1097</name>
</gene>
<evidence type="ECO:0000256" key="1">
    <source>
        <dbReference type="SAM" id="MobiDB-lite"/>
    </source>
</evidence>
<name>A0A4Y3USD7_9MICO</name>
<dbReference type="AlphaFoldDB" id="A0A4Y3USD7"/>
<feature type="region of interest" description="Disordered" evidence="1">
    <location>
        <begin position="147"/>
        <end position="170"/>
    </location>
</feature>
<comment type="caution">
    <text evidence="2">The sequence shown here is derived from an EMBL/GenBank/DDBJ whole genome shotgun (WGS) entry which is preliminary data.</text>
</comment>
<dbReference type="EMBL" id="VFPS01000001">
    <property type="protein sequence ID" value="TQN00964.1"/>
    <property type="molecule type" value="Genomic_DNA"/>
</dbReference>
<organism evidence="2 3">
    <name type="scientific">Microbacterium lacticum</name>
    <dbReference type="NCBI Taxonomy" id="33885"/>
    <lineage>
        <taxon>Bacteria</taxon>
        <taxon>Bacillati</taxon>
        <taxon>Actinomycetota</taxon>
        <taxon>Actinomycetes</taxon>
        <taxon>Micrococcales</taxon>
        <taxon>Microbacteriaceae</taxon>
        <taxon>Microbacterium</taxon>
    </lineage>
</organism>
<proteinExistence type="predicted"/>
<evidence type="ECO:0000313" key="3">
    <source>
        <dbReference type="Proteomes" id="UP000319804"/>
    </source>
</evidence>
<dbReference type="RefSeq" id="WP_141381572.1">
    <property type="nucleotide sequence ID" value="NZ_BJNA01000095.1"/>
</dbReference>
<keyword evidence="3" id="KW-1185">Reference proteome</keyword>
<dbReference type="Proteomes" id="UP000319804">
    <property type="component" value="Unassembled WGS sequence"/>
</dbReference>
<accession>A0A4Y3USD7</accession>
<protein>
    <submittedName>
        <fullName evidence="2">Uncharacterized protein</fullName>
    </submittedName>
</protein>
<evidence type="ECO:0000313" key="2">
    <source>
        <dbReference type="EMBL" id="TQN00964.1"/>
    </source>
</evidence>